<dbReference type="Proteomes" id="UP000623678">
    <property type="component" value="Unassembled WGS sequence"/>
</dbReference>
<name>A0A926IHH0_9FIRM</name>
<keyword evidence="3" id="KW-1185">Reference proteome</keyword>
<organism evidence="2 3">
    <name type="scientific">Youxingia wuxianensis</name>
    <dbReference type="NCBI Taxonomy" id="2763678"/>
    <lineage>
        <taxon>Bacteria</taxon>
        <taxon>Bacillati</taxon>
        <taxon>Bacillota</taxon>
        <taxon>Clostridia</taxon>
        <taxon>Eubacteriales</taxon>
        <taxon>Oscillospiraceae</taxon>
        <taxon>Youxingia</taxon>
    </lineage>
</organism>
<feature type="region of interest" description="Disordered" evidence="1">
    <location>
        <begin position="31"/>
        <end position="59"/>
    </location>
</feature>
<accession>A0A926IHH0</accession>
<dbReference type="EMBL" id="JACRTD010000007">
    <property type="protein sequence ID" value="MBC8585914.1"/>
    <property type="molecule type" value="Genomic_DNA"/>
</dbReference>
<gene>
    <name evidence="2" type="ORF">H8705_09990</name>
</gene>
<dbReference type="AlphaFoldDB" id="A0A926IHH0"/>
<comment type="caution">
    <text evidence="2">The sequence shown here is derived from an EMBL/GenBank/DDBJ whole genome shotgun (WGS) entry which is preliminary data.</text>
</comment>
<protein>
    <submittedName>
        <fullName evidence="2">Uncharacterized protein</fullName>
    </submittedName>
</protein>
<evidence type="ECO:0000256" key="1">
    <source>
        <dbReference type="SAM" id="MobiDB-lite"/>
    </source>
</evidence>
<reference evidence="2" key="1">
    <citation type="submission" date="2020-08" db="EMBL/GenBank/DDBJ databases">
        <title>Genome public.</title>
        <authorList>
            <person name="Liu C."/>
            <person name="Sun Q."/>
        </authorList>
    </citation>
    <scope>NUCLEOTIDE SEQUENCE</scope>
    <source>
        <strain evidence="2">NSJ-64</strain>
    </source>
</reference>
<sequence>MKNLKGLAALGVCIGMLLCPLGGCAPRGVGLSAASGSRSEPDQPPLSSSSQQEALKEKIPPKILMTGEVRWTSDSQYLVMQNGDTLEYYNRDSQREKTVKFDLPKAAGESDDPTMSWNDDMVFIPKASSEEQAPCRVMVVGGKRTLVNAGIYTAQGELIKEFPRASAQELAPLQEAYERSISQNVERVYWLNNDQFVIDTKARVLIYSISSDELTVVSDMTEAVRGGYTIENSWAFGTQEHWVDQGKFYYAANTKPLDVYQKTLLYVIGEDNQPHQIFKEEELPPHPMYQVENGLITVYEELRLDYDLSKDGFAVWYANTQDYELKKLGDIINRWEAKVNFDGRYFSYSDMDIRDTLDYTKYFHCYDLQTGEDIVLTPEKVETDTPKQNKTFEYTLMDVDTADPNNLKFIYGRTDILEEGSAVYTKSDLQVHEMGSGIQHNYGEIYDLGWSWAEESALSPDKTAVLNIQDHLEPKEMILEDGSTCMDMEVSFYFTILPFQ</sequence>
<evidence type="ECO:0000313" key="2">
    <source>
        <dbReference type="EMBL" id="MBC8585914.1"/>
    </source>
</evidence>
<evidence type="ECO:0000313" key="3">
    <source>
        <dbReference type="Proteomes" id="UP000623678"/>
    </source>
</evidence>
<dbReference type="RefSeq" id="WP_262395622.1">
    <property type="nucleotide sequence ID" value="NZ_JACRTD010000007.1"/>
</dbReference>
<proteinExistence type="predicted"/>